<evidence type="ECO:0008006" key="4">
    <source>
        <dbReference type="Google" id="ProtNLM"/>
    </source>
</evidence>
<name>A0ABD3I1W1_9MARC</name>
<reference evidence="2 3" key="1">
    <citation type="submission" date="2024-09" db="EMBL/GenBank/DDBJ databases">
        <title>Chromosome-scale assembly of Riccia sorocarpa.</title>
        <authorList>
            <person name="Paukszto L."/>
        </authorList>
    </citation>
    <scope>NUCLEOTIDE SEQUENCE [LARGE SCALE GENOMIC DNA]</scope>
    <source>
        <strain evidence="2">LP-2024</strain>
        <tissue evidence="2">Aerial parts of the thallus</tissue>
    </source>
</reference>
<keyword evidence="3" id="KW-1185">Reference proteome</keyword>
<accession>A0ABD3I1W1</accession>
<dbReference type="AlphaFoldDB" id="A0ABD3I1W1"/>
<proteinExistence type="predicted"/>
<evidence type="ECO:0000256" key="1">
    <source>
        <dbReference type="SAM" id="SignalP"/>
    </source>
</evidence>
<evidence type="ECO:0000313" key="2">
    <source>
        <dbReference type="EMBL" id="KAL3697708.1"/>
    </source>
</evidence>
<evidence type="ECO:0000313" key="3">
    <source>
        <dbReference type="Proteomes" id="UP001633002"/>
    </source>
</evidence>
<dbReference type="Proteomes" id="UP001633002">
    <property type="component" value="Unassembled WGS sequence"/>
</dbReference>
<dbReference type="EMBL" id="JBJQOH010000002">
    <property type="protein sequence ID" value="KAL3697708.1"/>
    <property type="molecule type" value="Genomic_DNA"/>
</dbReference>
<feature type="chain" id="PRO_5044754316" description="S-protein homolog" evidence="1">
    <location>
        <begin position="25"/>
        <end position="147"/>
    </location>
</feature>
<gene>
    <name evidence="2" type="ORF">R1sor_011784</name>
</gene>
<keyword evidence="1" id="KW-0732">Signal</keyword>
<organism evidence="2 3">
    <name type="scientific">Riccia sorocarpa</name>
    <dbReference type="NCBI Taxonomy" id="122646"/>
    <lineage>
        <taxon>Eukaryota</taxon>
        <taxon>Viridiplantae</taxon>
        <taxon>Streptophyta</taxon>
        <taxon>Embryophyta</taxon>
        <taxon>Marchantiophyta</taxon>
        <taxon>Marchantiopsida</taxon>
        <taxon>Marchantiidae</taxon>
        <taxon>Marchantiales</taxon>
        <taxon>Ricciaceae</taxon>
        <taxon>Riccia</taxon>
    </lineage>
</organism>
<sequence length="147" mass="16378">MARISVPVVAYLFISIVVINHSNAVALSPERAPALAGPVVTTTIVNHFSVDGADGECRVRCDGHDVQGVWTTLGGADLLQGQENTWQMFLDTDGYEVDFIRCQFFRISILQEMEYRVYSENQALLSQWEVTEEGLFDGSYVKVLGWS</sequence>
<feature type="signal peptide" evidence="1">
    <location>
        <begin position="1"/>
        <end position="24"/>
    </location>
</feature>
<comment type="caution">
    <text evidence="2">The sequence shown here is derived from an EMBL/GenBank/DDBJ whole genome shotgun (WGS) entry which is preliminary data.</text>
</comment>
<protein>
    <recommendedName>
        <fullName evidence="4">S-protein homolog</fullName>
    </recommendedName>
</protein>